<evidence type="ECO:0000256" key="2">
    <source>
        <dbReference type="ARBA" id="ARBA00022643"/>
    </source>
</evidence>
<evidence type="ECO:0000313" key="6">
    <source>
        <dbReference type="Proteomes" id="UP000539111"/>
    </source>
</evidence>
<dbReference type="InterPro" id="IPR023932">
    <property type="entry name" value="CE1759_FMN_reduct"/>
</dbReference>
<keyword evidence="6" id="KW-1185">Reference proteome</keyword>
<dbReference type="Proteomes" id="UP000539111">
    <property type="component" value="Unassembled WGS sequence"/>
</dbReference>
<proteinExistence type="predicted"/>
<dbReference type="InterPro" id="IPR051814">
    <property type="entry name" value="NAD(P)H-dep_FMN_reductase"/>
</dbReference>
<evidence type="ECO:0000256" key="3">
    <source>
        <dbReference type="ARBA" id="ARBA00023002"/>
    </source>
</evidence>
<feature type="domain" description="NADPH-dependent FMN reductase-like" evidence="4">
    <location>
        <begin position="2"/>
        <end position="153"/>
    </location>
</feature>
<keyword evidence="3 5" id="KW-0560">Oxidoreductase</keyword>
<dbReference type="PANTHER" id="PTHR43408:SF2">
    <property type="entry name" value="FMN REDUCTASE (NADPH)"/>
    <property type="match status" value="1"/>
</dbReference>
<organism evidence="5 6">
    <name type="scientific">Spelaeicoccus albus</name>
    <dbReference type="NCBI Taxonomy" id="1280376"/>
    <lineage>
        <taxon>Bacteria</taxon>
        <taxon>Bacillati</taxon>
        <taxon>Actinomycetota</taxon>
        <taxon>Actinomycetes</taxon>
        <taxon>Micrococcales</taxon>
        <taxon>Brevibacteriaceae</taxon>
        <taxon>Spelaeicoccus</taxon>
    </lineage>
</organism>
<protein>
    <submittedName>
        <fullName evidence="5">FMN reductase</fullName>
        <ecNumber evidence="5">1.5.1.38</ecNumber>
    </submittedName>
</protein>
<dbReference type="PANTHER" id="PTHR43408">
    <property type="entry name" value="FMN REDUCTASE (NADPH)"/>
    <property type="match status" value="1"/>
</dbReference>
<dbReference type="NCBIfam" id="TIGR04037">
    <property type="entry name" value="LLM_duo_CE1759"/>
    <property type="match status" value="1"/>
</dbReference>
<reference evidence="5 6" key="1">
    <citation type="submission" date="2020-07" db="EMBL/GenBank/DDBJ databases">
        <title>Sequencing the genomes of 1000 actinobacteria strains.</title>
        <authorList>
            <person name="Klenk H.-P."/>
        </authorList>
    </citation>
    <scope>NUCLEOTIDE SEQUENCE [LARGE SCALE GENOMIC DNA]</scope>
    <source>
        <strain evidence="5 6">DSM 26341</strain>
    </source>
</reference>
<dbReference type="InterPro" id="IPR029039">
    <property type="entry name" value="Flavoprotein-like_sf"/>
</dbReference>
<dbReference type="AlphaFoldDB" id="A0A7Z0D1A8"/>
<dbReference type="EC" id="1.5.1.38" evidence="5"/>
<accession>A0A7Z0D1A8</accession>
<sequence>MTKIVALSAGLSEPSSTRLLIDKLADDATGRLRADGQDVQVTTIELRELAQSITNNLVVGYADPELQSVLDAVAEADGLIVASPIFKASYNGLFKMFMDVMDNSALIGKPVLLAATGGTPRHSLAIESAMRPLFAYMQAFAVPTGVYASSEDWGASEETGLSARIARAGREFAGLLAGTGLGRVQRTDNEIADETALTLMELS</sequence>
<gene>
    <name evidence="5" type="ORF">BJY26_000076</name>
</gene>
<keyword evidence="1" id="KW-0285">Flavoprotein</keyword>
<keyword evidence="2" id="KW-0288">FMN</keyword>
<dbReference type="Pfam" id="PF03358">
    <property type="entry name" value="FMN_red"/>
    <property type="match status" value="1"/>
</dbReference>
<dbReference type="Gene3D" id="3.40.50.360">
    <property type="match status" value="1"/>
</dbReference>
<name>A0A7Z0D1A8_9MICO</name>
<evidence type="ECO:0000259" key="4">
    <source>
        <dbReference type="Pfam" id="PF03358"/>
    </source>
</evidence>
<evidence type="ECO:0000256" key="1">
    <source>
        <dbReference type="ARBA" id="ARBA00022630"/>
    </source>
</evidence>
<dbReference type="EMBL" id="JACBZP010000001">
    <property type="protein sequence ID" value="NYI65770.1"/>
    <property type="molecule type" value="Genomic_DNA"/>
</dbReference>
<comment type="caution">
    <text evidence="5">The sequence shown here is derived from an EMBL/GenBank/DDBJ whole genome shotgun (WGS) entry which is preliminary data.</text>
</comment>
<dbReference type="GO" id="GO:0052873">
    <property type="term" value="F:FMN reductase (NADPH) activity"/>
    <property type="evidence" value="ECO:0007669"/>
    <property type="project" value="UniProtKB-EC"/>
</dbReference>
<dbReference type="InterPro" id="IPR005025">
    <property type="entry name" value="FMN_Rdtase-like_dom"/>
</dbReference>
<evidence type="ECO:0000313" key="5">
    <source>
        <dbReference type="EMBL" id="NYI65770.1"/>
    </source>
</evidence>
<dbReference type="SUPFAM" id="SSF52218">
    <property type="entry name" value="Flavoproteins"/>
    <property type="match status" value="1"/>
</dbReference>
<dbReference type="RefSeq" id="WP_179424711.1">
    <property type="nucleotide sequence ID" value="NZ_JACBZP010000001.1"/>
</dbReference>